<evidence type="ECO:0000313" key="1">
    <source>
        <dbReference type="EMBL" id="CDW71535.1"/>
    </source>
</evidence>
<keyword evidence="2" id="KW-1185">Reference proteome</keyword>
<accession>A0A077ZQ76</accession>
<dbReference type="AlphaFoldDB" id="A0A077ZQ76"/>
<name>A0A077ZQ76_STYLE</name>
<dbReference type="InterPro" id="IPR036915">
    <property type="entry name" value="Cyclin-like_sf"/>
</dbReference>
<protein>
    <submittedName>
        <fullName evidence="1">Uncharacterized protein</fullName>
    </submittedName>
</protein>
<dbReference type="EMBL" id="CCKQ01000459">
    <property type="protein sequence ID" value="CDW71535.1"/>
    <property type="molecule type" value="Genomic_DNA"/>
</dbReference>
<dbReference type="SUPFAM" id="SSF47954">
    <property type="entry name" value="Cyclin-like"/>
    <property type="match status" value="1"/>
</dbReference>
<evidence type="ECO:0000313" key="2">
    <source>
        <dbReference type="Proteomes" id="UP000039865"/>
    </source>
</evidence>
<reference evidence="1 2" key="1">
    <citation type="submission" date="2014-06" db="EMBL/GenBank/DDBJ databases">
        <authorList>
            <person name="Swart Estienne"/>
        </authorList>
    </citation>
    <scope>NUCLEOTIDE SEQUENCE [LARGE SCALE GENOMIC DNA]</scope>
    <source>
        <strain evidence="1 2">130c</strain>
    </source>
</reference>
<dbReference type="Proteomes" id="UP000039865">
    <property type="component" value="Unassembled WGS sequence"/>
</dbReference>
<dbReference type="InParanoid" id="A0A077ZQ76"/>
<organism evidence="1 2">
    <name type="scientific">Stylonychia lemnae</name>
    <name type="common">Ciliate</name>
    <dbReference type="NCBI Taxonomy" id="5949"/>
    <lineage>
        <taxon>Eukaryota</taxon>
        <taxon>Sar</taxon>
        <taxon>Alveolata</taxon>
        <taxon>Ciliophora</taxon>
        <taxon>Intramacronucleata</taxon>
        <taxon>Spirotrichea</taxon>
        <taxon>Stichotrichia</taxon>
        <taxon>Sporadotrichida</taxon>
        <taxon>Oxytrichidae</taxon>
        <taxon>Stylonychinae</taxon>
        <taxon>Stylonychia</taxon>
    </lineage>
</organism>
<sequence>MLDSVISEDSFDCEIEIDQDVWKSKQKAYDSIIRLLRPNEQLQTIQTALLIVEYFFLSDHYQRDYQRFIDFIPVIGATAFYISSKYWDVKAISLSRLSKRKVIQG</sequence>
<proteinExistence type="predicted"/>
<gene>
    <name evidence="1" type="primary">Contig8768.g9358</name>
    <name evidence="1" type="ORF">STYLEM_481</name>
</gene>